<dbReference type="Proteomes" id="UP000018747">
    <property type="component" value="Unassembled WGS sequence"/>
</dbReference>
<keyword evidence="2" id="KW-1185">Reference proteome</keyword>
<dbReference type="EMBL" id="AHMT02000017">
    <property type="protein sequence ID" value="EQA63622.1"/>
    <property type="molecule type" value="Genomic_DNA"/>
</dbReference>
<evidence type="ECO:0000313" key="1">
    <source>
        <dbReference type="EMBL" id="EQA63622.1"/>
    </source>
</evidence>
<evidence type="ECO:0000313" key="2">
    <source>
        <dbReference type="Proteomes" id="UP000018747"/>
    </source>
</evidence>
<gene>
    <name evidence="1" type="ORF">LEP1GSC062_2440</name>
</gene>
<accession>V6I2B5</accession>
<comment type="caution">
    <text evidence="1">The sequence shown here is derived from an EMBL/GenBank/DDBJ whole genome shotgun (WGS) entry which is preliminary data.</text>
</comment>
<organism evidence="1 2">
    <name type="scientific">Leptospira alexanderi serovar Manhao 3 str. L 60</name>
    <dbReference type="NCBI Taxonomy" id="1049759"/>
    <lineage>
        <taxon>Bacteria</taxon>
        <taxon>Pseudomonadati</taxon>
        <taxon>Spirochaetota</taxon>
        <taxon>Spirochaetia</taxon>
        <taxon>Leptospirales</taxon>
        <taxon>Leptospiraceae</taxon>
        <taxon>Leptospira</taxon>
    </lineage>
</organism>
<sequence>MIVLIGTNVFQNTFCFLVSHANTFSKIEILSNLEFETIQMNDLEVLGIIVMTVKFLVYFIETTVLL</sequence>
<name>V6I2B5_9LEPT</name>
<protein>
    <submittedName>
        <fullName evidence="1">Uncharacterized protein</fullName>
    </submittedName>
</protein>
<proteinExistence type="predicted"/>
<reference evidence="1" key="1">
    <citation type="submission" date="2013-05" db="EMBL/GenBank/DDBJ databases">
        <authorList>
            <person name="Harkins D.M."/>
            <person name="Durkin A.S."/>
            <person name="Brinkac L.M."/>
            <person name="Haft D.H."/>
            <person name="Selengut J.D."/>
            <person name="Sanka R."/>
            <person name="DePew J."/>
            <person name="Purushe J."/>
            <person name="Hartskeerl R.A."/>
            <person name="Ahmed A."/>
            <person name="van der Linden H."/>
            <person name="Goris M.G.A."/>
            <person name="Vinetz J.M."/>
            <person name="Sutton G.G."/>
            <person name="Nierman W.C."/>
            <person name="Fouts D.E."/>
        </authorList>
    </citation>
    <scope>NUCLEOTIDE SEQUENCE [LARGE SCALE GENOMIC DNA]</scope>
    <source>
        <strain evidence="1">L 60</strain>
    </source>
</reference>
<dbReference type="AlphaFoldDB" id="V6I2B5"/>